<name>A0A2S9YSA2_9BACT</name>
<sequence>MGLLDSVLSALGLRKGASASDDPSAPVDPERDPALEQRDGAGSFDFEADIARYFTAEFRIDTLWANLERRDELFVEYAIRDVAHWYQIKATFERWLETPAGKARFATPAALMQARMTTTQTIRLDDLERPP</sequence>
<dbReference type="AlphaFoldDB" id="A0A2S9YSA2"/>
<proteinExistence type="predicted"/>
<gene>
    <name evidence="2" type="ORF">ENSA7_22570</name>
</gene>
<feature type="region of interest" description="Disordered" evidence="1">
    <location>
        <begin position="15"/>
        <end position="42"/>
    </location>
</feature>
<dbReference type="RefSeq" id="WP_146157582.1">
    <property type="nucleotide sequence ID" value="NZ_PVNL01000046.1"/>
</dbReference>
<accession>A0A2S9YSA2</accession>
<feature type="compositionally biased region" description="Basic and acidic residues" evidence="1">
    <location>
        <begin position="28"/>
        <end position="39"/>
    </location>
</feature>
<dbReference type="OrthoDB" id="9845616at2"/>
<dbReference type="Proteomes" id="UP000238823">
    <property type="component" value="Unassembled WGS sequence"/>
</dbReference>
<protein>
    <submittedName>
        <fullName evidence="2">Uncharacterized protein</fullName>
    </submittedName>
</protein>
<reference evidence="2 3" key="1">
    <citation type="submission" date="2018-03" db="EMBL/GenBank/DDBJ databases">
        <title>Draft Genome Sequences of the Obligatory Marine Myxobacteria Enhygromyxa salina SWB007.</title>
        <authorList>
            <person name="Poehlein A."/>
            <person name="Moghaddam J.A."/>
            <person name="Harms H."/>
            <person name="Alanjari M."/>
            <person name="Koenig G.M."/>
            <person name="Daniel R."/>
            <person name="Schaeberle T.F."/>
        </authorList>
    </citation>
    <scope>NUCLEOTIDE SEQUENCE [LARGE SCALE GENOMIC DNA]</scope>
    <source>
        <strain evidence="2 3">SWB007</strain>
    </source>
</reference>
<evidence type="ECO:0000256" key="1">
    <source>
        <dbReference type="SAM" id="MobiDB-lite"/>
    </source>
</evidence>
<evidence type="ECO:0000313" key="2">
    <source>
        <dbReference type="EMBL" id="PRQ07973.1"/>
    </source>
</evidence>
<comment type="caution">
    <text evidence="2">The sequence shown here is derived from an EMBL/GenBank/DDBJ whole genome shotgun (WGS) entry which is preliminary data.</text>
</comment>
<organism evidence="2 3">
    <name type="scientific">Enhygromyxa salina</name>
    <dbReference type="NCBI Taxonomy" id="215803"/>
    <lineage>
        <taxon>Bacteria</taxon>
        <taxon>Pseudomonadati</taxon>
        <taxon>Myxococcota</taxon>
        <taxon>Polyangia</taxon>
        <taxon>Nannocystales</taxon>
        <taxon>Nannocystaceae</taxon>
        <taxon>Enhygromyxa</taxon>
    </lineage>
</organism>
<evidence type="ECO:0000313" key="3">
    <source>
        <dbReference type="Proteomes" id="UP000238823"/>
    </source>
</evidence>
<dbReference type="EMBL" id="PVNL01000046">
    <property type="protein sequence ID" value="PRQ07973.1"/>
    <property type="molecule type" value="Genomic_DNA"/>
</dbReference>